<feature type="transmembrane region" description="Helical" evidence="9">
    <location>
        <begin position="174"/>
        <end position="193"/>
    </location>
</feature>
<feature type="transmembrane region" description="Helical" evidence="9">
    <location>
        <begin position="445"/>
        <end position="466"/>
    </location>
</feature>
<feature type="domain" description="PA" evidence="11">
    <location>
        <begin position="60"/>
        <end position="147"/>
    </location>
</feature>
<dbReference type="Pfam" id="PF02225">
    <property type="entry name" value="PA"/>
    <property type="match status" value="1"/>
</dbReference>
<evidence type="ECO:0000313" key="13">
    <source>
        <dbReference type="Proteomes" id="UP000001357"/>
    </source>
</evidence>
<dbReference type="GeneID" id="5890487"/>
<dbReference type="OMA" id="HDLWNYG"/>
<dbReference type="InterPro" id="IPR046450">
    <property type="entry name" value="PA_dom_sf"/>
</dbReference>
<name>A9UXJ3_MONBE</name>
<dbReference type="PANTHER" id="PTHR12174">
    <property type="entry name" value="SIGNAL PEPTIDE PEPTIDASE"/>
    <property type="match status" value="1"/>
</dbReference>
<feature type="compositionally biased region" description="Low complexity" evidence="8">
    <location>
        <begin position="526"/>
        <end position="538"/>
    </location>
</feature>
<evidence type="ECO:0000256" key="8">
    <source>
        <dbReference type="SAM" id="MobiDB-lite"/>
    </source>
</evidence>
<feature type="chain" id="PRO_5002745016" description="PA domain-containing protein" evidence="10">
    <location>
        <begin position="29"/>
        <end position="538"/>
    </location>
</feature>
<evidence type="ECO:0000256" key="6">
    <source>
        <dbReference type="ARBA" id="ARBA00022989"/>
    </source>
</evidence>
<feature type="transmembrane region" description="Helical" evidence="9">
    <location>
        <begin position="317"/>
        <end position="334"/>
    </location>
</feature>
<evidence type="ECO:0000256" key="2">
    <source>
        <dbReference type="ARBA" id="ARBA00006859"/>
    </source>
</evidence>
<dbReference type="SUPFAM" id="SSF52025">
    <property type="entry name" value="PA domain"/>
    <property type="match status" value="1"/>
</dbReference>
<dbReference type="eggNOG" id="KOG2442">
    <property type="taxonomic scope" value="Eukaryota"/>
</dbReference>
<dbReference type="AlphaFoldDB" id="A9UXJ3"/>
<dbReference type="Gene3D" id="3.50.30.30">
    <property type="match status" value="1"/>
</dbReference>
<dbReference type="InterPro" id="IPR007369">
    <property type="entry name" value="Peptidase_A22B_SPP"/>
</dbReference>
<evidence type="ECO:0000256" key="3">
    <source>
        <dbReference type="ARBA" id="ARBA00022692"/>
    </source>
</evidence>
<keyword evidence="3 9" id="KW-0812">Transmembrane</keyword>
<dbReference type="EMBL" id="CH991549">
    <property type="protein sequence ID" value="EDQ89852.1"/>
    <property type="molecule type" value="Genomic_DNA"/>
</dbReference>
<dbReference type="SMART" id="SM00730">
    <property type="entry name" value="PSN"/>
    <property type="match status" value="1"/>
</dbReference>
<feature type="transmembrane region" description="Helical" evidence="9">
    <location>
        <begin position="280"/>
        <end position="305"/>
    </location>
</feature>
<dbReference type="GO" id="GO:0005765">
    <property type="term" value="C:lysosomal membrane"/>
    <property type="evidence" value="ECO:0000318"/>
    <property type="project" value="GO_Central"/>
</dbReference>
<dbReference type="GO" id="GO:0042500">
    <property type="term" value="F:aspartic endopeptidase activity, intramembrane cleaving"/>
    <property type="evidence" value="ECO:0000318"/>
    <property type="project" value="GO_Central"/>
</dbReference>
<gene>
    <name evidence="12" type="ORF">MONBRDRAFT_32222</name>
</gene>
<dbReference type="FunCoup" id="A9UXJ3">
    <property type="interactions" value="593"/>
</dbReference>
<keyword evidence="5" id="KW-0378">Hydrolase</keyword>
<keyword evidence="7 9" id="KW-0472">Membrane</keyword>
<comment type="similarity">
    <text evidence="2">Belongs to the peptidase A22B family.</text>
</comment>
<feature type="transmembrane region" description="Helical" evidence="9">
    <location>
        <begin position="473"/>
        <end position="493"/>
    </location>
</feature>
<dbReference type="RefSeq" id="XP_001745274.1">
    <property type="nucleotide sequence ID" value="XM_001745222.1"/>
</dbReference>
<comment type="subcellular location">
    <subcellularLocation>
        <location evidence="1">Endosome membrane</location>
        <topology evidence="1">Multi-pass membrane protein</topology>
    </subcellularLocation>
</comment>
<evidence type="ECO:0000256" key="7">
    <source>
        <dbReference type="ARBA" id="ARBA00023136"/>
    </source>
</evidence>
<feature type="transmembrane region" description="Helical" evidence="9">
    <location>
        <begin position="340"/>
        <end position="359"/>
    </location>
</feature>
<protein>
    <recommendedName>
        <fullName evidence="11">PA domain-containing protein</fullName>
    </recommendedName>
</protein>
<evidence type="ECO:0000259" key="11">
    <source>
        <dbReference type="Pfam" id="PF02225"/>
    </source>
</evidence>
<feature type="signal peptide" evidence="10">
    <location>
        <begin position="1"/>
        <end position="28"/>
    </location>
</feature>
<keyword evidence="13" id="KW-1185">Reference proteome</keyword>
<dbReference type="GO" id="GO:0098554">
    <property type="term" value="C:cytoplasmic side of endoplasmic reticulum membrane"/>
    <property type="evidence" value="ECO:0000318"/>
    <property type="project" value="GO_Central"/>
</dbReference>
<keyword evidence="6 9" id="KW-1133">Transmembrane helix</keyword>
<evidence type="ECO:0000256" key="4">
    <source>
        <dbReference type="ARBA" id="ARBA00022753"/>
    </source>
</evidence>
<dbReference type="InParanoid" id="A9UXJ3"/>
<dbReference type="GO" id="GO:0010008">
    <property type="term" value="C:endosome membrane"/>
    <property type="evidence" value="ECO:0007669"/>
    <property type="project" value="UniProtKB-SubCell"/>
</dbReference>
<organism evidence="12 13">
    <name type="scientific">Monosiga brevicollis</name>
    <name type="common">Choanoflagellate</name>
    <dbReference type="NCBI Taxonomy" id="81824"/>
    <lineage>
        <taxon>Eukaryota</taxon>
        <taxon>Choanoflagellata</taxon>
        <taxon>Craspedida</taxon>
        <taxon>Salpingoecidae</taxon>
        <taxon>Monosiga</taxon>
    </lineage>
</organism>
<feature type="transmembrane region" description="Helical" evidence="9">
    <location>
        <begin position="399"/>
        <end position="418"/>
    </location>
</feature>
<feature type="region of interest" description="Disordered" evidence="8">
    <location>
        <begin position="507"/>
        <end position="538"/>
    </location>
</feature>
<feature type="transmembrane region" description="Helical" evidence="9">
    <location>
        <begin position="233"/>
        <end position="260"/>
    </location>
</feature>
<accession>A9UXJ3</accession>
<dbReference type="Proteomes" id="UP000001357">
    <property type="component" value="Unassembled WGS sequence"/>
</dbReference>
<evidence type="ECO:0000256" key="10">
    <source>
        <dbReference type="SAM" id="SignalP"/>
    </source>
</evidence>
<evidence type="ECO:0000256" key="5">
    <source>
        <dbReference type="ARBA" id="ARBA00022801"/>
    </source>
</evidence>
<keyword evidence="4" id="KW-0967">Endosome</keyword>
<proteinExistence type="inferred from homology"/>
<keyword evidence="10" id="KW-0732">Signal</keyword>
<feature type="compositionally biased region" description="Basic and acidic residues" evidence="8">
    <location>
        <begin position="513"/>
        <end position="522"/>
    </location>
</feature>
<evidence type="ECO:0000313" key="12">
    <source>
        <dbReference type="EMBL" id="EDQ89852.1"/>
    </source>
</evidence>
<evidence type="ECO:0000256" key="1">
    <source>
        <dbReference type="ARBA" id="ARBA00004337"/>
    </source>
</evidence>
<dbReference type="GO" id="GO:0098553">
    <property type="term" value="C:lumenal side of endoplasmic reticulum membrane"/>
    <property type="evidence" value="ECO:0000318"/>
    <property type="project" value="GO_Central"/>
</dbReference>
<dbReference type="PANTHER" id="PTHR12174:SF103">
    <property type="entry name" value="INTRAMEMBRANE PROTEASE (IMPAS) FAMILY"/>
    <property type="match status" value="1"/>
</dbReference>
<dbReference type="InterPro" id="IPR006639">
    <property type="entry name" value="Preselin/SPP"/>
</dbReference>
<dbReference type="GO" id="GO:0033619">
    <property type="term" value="P:membrane protein proteolysis"/>
    <property type="evidence" value="ECO:0000318"/>
    <property type="project" value="GO_Central"/>
</dbReference>
<sequence>MLRQVTARWSGLGLLLVGLLALEARGDAVKVKLTGAGNEVLVDCGLQETRWGRVAVQNVPLIVVTPELACPDPSSNQTHIQNGDQLAGNVALVKRGNCTFSDKVLALTPYAPAAILIVSTPDSDVTLPVAAQDTDYDGVNCSVIMVSDRLDVAPNRSTWLRVHVDPQHQGKLDGSAFVFLLMAIFVLVSASLWSSHADRVKWLYQPLVNQTDEAETMAEEAKEDDVVVFTWRFILYLVYLVYVIMIFFVIGSTSASSALLRAWWPWSTGSTQQSILCTKWGFVLTVYDCLTALPGLCMGVTWFCIRHEPNAWVLQDILGMCLLINALNVLRVATYQSICLLLTIFPIYDVFFVFITPLITKSHDSVMVKAATGGSGSTERMPLVLTLPRFESDYCYRGLGVLGFGDILLPGLAVVYAINWDCLRLKYRGVVPSSRGLGALRHLHYFWTALAAYITGLGLTFAAMAAMNTAQPALLYLGPSMLVALTLCGHVHGELGYFWRGGFHGPSADDDESKSGLDRDTDSDSDSTLLDLDQASEN</sequence>
<dbReference type="InterPro" id="IPR003137">
    <property type="entry name" value="PA_domain"/>
</dbReference>
<evidence type="ECO:0000256" key="9">
    <source>
        <dbReference type="SAM" id="Phobius"/>
    </source>
</evidence>
<reference evidence="12 13" key="1">
    <citation type="journal article" date="2008" name="Nature">
        <title>The genome of the choanoflagellate Monosiga brevicollis and the origin of metazoans.</title>
        <authorList>
            <consortium name="JGI Sequencing"/>
            <person name="King N."/>
            <person name="Westbrook M.J."/>
            <person name="Young S.L."/>
            <person name="Kuo A."/>
            <person name="Abedin M."/>
            <person name="Chapman J."/>
            <person name="Fairclough S."/>
            <person name="Hellsten U."/>
            <person name="Isogai Y."/>
            <person name="Letunic I."/>
            <person name="Marr M."/>
            <person name="Pincus D."/>
            <person name="Putnam N."/>
            <person name="Rokas A."/>
            <person name="Wright K.J."/>
            <person name="Zuzow R."/>
            <person name="Dirks W."/>
            <person name="Good M."/>
            <person name="Goodstein D."/>
            <person name="Lemons D."/>
            <person name="Li W."/>
            <person name="Lyons J.B."/>
            <person name="Morris A."/>
            <person name="Nichols S."/>
            <person name="Richter D.J."/>
            <person name="Salamov A."/>
            <person name="Bork P."/>
            <person name="Lim W.A."/>
            <person name="Manning G."/>
            <person name="Miller W.T."/>
            <person name="McGinnis W."/>
            <person name="Shapiro H."/>
            <person name="Tjian R."/>
            <person name="Grigoriev I.V."/>
            <person name="Rokhsar D."/>
        </authorList>
    </citation>
    <scope>NUCLEOTIDE SEQUENCE [LARGE SCALE GENOMIC DNA]</scope>
    <source>
        <strain evidence="13">MX1 / ATCC 50154</strain>
    </source>
</reference>
<dbReference type="Pfam" id="PF04258">
    <property type="entry name" value="Peptidase_A22B"/>
    <property type="match status" value="1"/>
</dbReference>
<dbReference type="KEGG" id="mbr:MONBRDRAFT_32222"/>
<dbReference type="GO" id="GO:0030660">
    <property type="term" value="C:Golgi-associated vesicle membrane"/>
    <property type="evidence" value="ECO:0000318"/>
    <property type="project" value="GO_Central"/>
</dbReference>